<dbReference type="Gene3D" id="3.40.1170.60">
    <property type="match status" value="1"/>
</dbReference>
<dbReference type="EMBL" id="BAABJO010000005">
    <property type="protein sequence ID" value="GAA5116712.1"/>
    <property type="molecule type" value="Genomic_DNA"/>
</dbReference>
<gene>
    <name evidence="5" type="ORF">GCM10023320_17650</name>
</gene>
<protein>
    <submittedName>
        <fullName evidence="5">DNA polymerase IV</fullName>
    </submittedName>
</protein>
<keyword evidence="6" id="KW-1185">Reference proteome</keyword>
<evidence type="ECO:0000313" key="6">
    <source>
        <dbReference type="Proteomes" id="UP001500804"/>
    </source>
</evidence>
<comment type="function">
    <text evidence="2">Poorly processive, error-prone DNA polymerase involved in untargeted mutagenesis. Copies undamaged DNA at stalled replication forks, which arise in vivo from mismatched or misaligned primer ends. These misaligned primers can be extended by PolIV. Exhibits no 3'-5' exonuclease (proofreading) activity. May be involved in translesional synthesis, in conjunction with the beta clamp from PolIII.</text>
</comment>
<dbReference type="Gene3D" id="3.30.70.270">
    <property type="match status" value="1"/>
</dbReference>
<dbReference type="SUPFAM" id="SSF56672">
    <property type="entry name" value="DNA/RNA polymerases"/>
    <property type="match status" value="1"/>
</dbReference>
<dbReference type="PANTHER" id="PTHR11076:SF33">
    <property type="entry name" value="DNA POLYMERASE KAPPA"/>
    <property type="match status" value="1"/>
</dbReference>
<comment type="caution">
    <text evidence="5">The sequence shown here is derived from an EMBL/GenBank/DDBJ whole genome shotgun (WGS) entry which is preliminary data.</text>
</comment>
<dbReference type="Pfam" id="PF00817">
    <property type="entry name" value="IMS"/>
    <property type="match status" value="1"/>
</dbReference>
<dbReference type="NCBIfam" id="NF002883">
    <property type="entry name" value="PRK03352.1"/>
    <property type="match status" value="1"/>
</dbReference>
<evidence type="ECO:0000256" key="2">
    <source>
        <dbReference type="ARBA" id="ARBA00025589"/>
    </source>
</evidence>
<dbReference type="SUPFAM" id="SSF100879">
    <property type="entry name" value="Lesion bypass DNA polymerase (Y-family), little finger domain"/>
    <property type="match status" value="1"/>
</dbReference>
<dbReference type="InterPro" id="IPR001126">
    <property type="entry name" value="UmuC"/>
</dbReference>
<evidence type="ECO:0000313" key="5">
    <source>
        <dbReference type="EMBL" id="GAA5116712.1"/>
    </source>
</evidence>
<dbReference type="InterPro" id="IPR022880">
    <property type="entry name" value="DNApol_IV"/>
</dbReference>
<dbReference type="PROSITE" id="PS50173">
    <property type="entry name" value="UMUC"/>
    <property type="match status" value="1"/>
</dbReference>
<dbReference type="PANTHER" id="PTHR11076">
    <property type="entry name" value="DNA REPAIR POLYMERASE UMUC / TRANSFERASE FAMILY MEMBER"/>
    <property type="match status" value="1"/>
</dbReference>
<dbReference type="Pfam" id="PF11799">
    <property type="entry name" value="IMS_C"/>
    <property type="match status" value="1"/>
</dbReference>
<sequence length="353" mass="38160">MVGPSRHTDVVAYWVLHVDLDQFLAAAEVLRHPELAGRPVVVGGKGDPTQRAVVATASYEAREYGVRSGMPLRTAAKRCPDAVFLPADNAHYEEISEEVMATLRARPGVVVEVMGWDEAFVGAETDDPEDLAATIRAQVLEHTRLHCSIGIGDNMLRAKLATQFAKPPTGDGAYRLTAGNWAEVMFDRPTGALWGIGTKTARKLADRGITTVRELAMADPAALAAELGPALGPWYVQLGRGIGRAVVEGTPWVPRSRSHETTFQENLTDWADVRTEVAALARRLAAEIDAAGRPAVRVAVKVRFAPFSTYTRSATLEAPTTDADRFTAAALDVLELFGSRRPVRLLGVRAEFG</sequence>
<dbReference type="InterPro" id="IPR050116">
    <property type="entry name" value="DNA_polymerase-Y"/>
</dbReference>
<evidence type="ECO:0000259" key="4">
    <source>
        <dbReference type="PROSITE" id="PS50173"/>
    </source>
</evidence>
<dbReference type="InterPro" id="IPR043128">
    <property type="entry name" value="Rev_trsase/Diguanyl_cyclase"/>
</dbReference>
<reference evidence="6" key="1">
    <citation type="journal article" date="2019" name="Int. J. Syst. Evol. Microbiol.">
        <title>The Global Catalogue of Microorganisms (GCM) 10K type strain sequencing project: providing services to taxonomists for standard genome sequencing and annotation.</title>
        <authorList>
            <consortium name="The Broad Institute Genomics Platform"/>
            <consortium name="The Broad Institute Genome Sequencing Center for Infectious Disease"/>
            <person name="Wu L."/>
            <person name="Ma J."/>
        </authorList>
    </citation>
    <scope>NUCLEOTIDE SEQUENCE [LARGE SCALE GENOMIC DNA]</scope>
    <source>
        <strain evidence="6">JCM 18302</strain>
    </source>
</reference>
<dbReference type="InterPro" id="IPR036775">
    <property type="entry name" value="DNA_pol_Y-fam_lit_finger_sf"/>
</dbReference>
<feature type="domain" description="UmuC" evidence="4">
    <location>
        <begin position="15"/>
        <end position="197"/>
    </location>
</feature>
<dbReference type="Pfam" id="PF14520">
    <property type="entry name" value="HHH_5"/>
    <property type="match status" value="1"/>
</dbReference>
<comment type="catalytic activity">
    <reaction evidence="3">
        <text>DNA(n) + a 2'-deoxyribonucleoside 5'-triphosphate = DNA(n+1) + diphosphate</text>
        <dbReference type="Rhea" id="RHEA:22508"/>
        <dbReference type="Rhea" id="RHEA-COMP:17339"/>
        <dbReference type="Rhea" id="RHEA-COMP:17340"/>
        <dbReference type="ChEBI" id="CHEBI:33019"/>
        <dbReference type="ChEBI" id="CHEBI:61560"/>
        <dbReference type="ChEBI" id="CHEBI:173112"/>
        <dbReference type="EC" id="2.7.7.7"/>
    </reaction>
</comment>
<comment type="similarity">
    <text evidence="1">Belongs to the DNA polymerase type-Y family.</text>
</comment>
<evidence type="ECO:0000256" key="1">
    <source>
        <dbReference type="ARBA" id="ARBA00010945"/>
    </source>
</evidence>
<dbReference type="InterPro" id="IPR043502">
    <property type="entry name" value="DNA/RNA_pol_sf"/>
</dbReference>
<accession>A0ABP9NL93</accession>
<dbReference type="CDD" id="cd03586">
    <property type="entry name" value="PolY_Pol_IV_kappa"/>
    <property type="match status" value="1"/>
</dbReference>
<name>A0ABP9NL93_9PSEU</name>
<evidence type="ECO:0000256" key="3">
    <source>
        <dbReference type="ARBA" id="ARBA00049244"/>
    </source>
</evidence>
<organism evidence="5 6">
    <name type="scientific">Pseudonocardia adelaidensis</name>
    <dbReference type="NCBI Taxonomy" id="648754"/>
    <lineage>
        <taxon>Bacteria</taxon>
        <taxon>Bacillati</taxon>
        <taxon>Actinomycetota</taxon>
        <taxon>Actinomycetes</taxon>
        <taxon>Pseudonocardiales</taxon>
        <taxon>Pseudonocardiaceae</taxon>
        <taxon>Pseudonocardia</taxon>
    </lineage>
</organism>
<dbReference type="Gene3D" id="1.10.150.20">
    <property type="entry name" value="5' to 3' exonuclease, C-terminal subdomain"/>
    <property type="match status" value="1"/>
</dbReference>
<dbReference type="Gene3D" id="3.30.1490.100">
    <property type="entry name" value="DNA polymerase, Y-family, little finger domain"/>
    <property type="match status" value="1"/>
</dbReference>
<dbReference type="InterPro" id="IPR017961">
    <property type="entry name" value="DNA_pol_Y-fam_little_finger"/>
</dbReference>
<proteinExistence type="inferred from homology"/>
<dbReference type="Proteomes" id="UP001500804">
    <property type="component" value="Unassembled WGS sequence"/>
</dbReference>